<gene>
    <name evidence="2" type="ORF">A6F68_02070</name>
</gene>
<proteinExistence type="predicted"/>
<evidence type="ECO:0000313" key="2">
    <source>
        <dbReference type="EMBL" id="ANY20574.1"/>
    </source>
</evidence>
<evidence type="ECO:0000256" key="1">
    <source>
        <dbReference type="SAM" id="MobiDB-lite"/>
    </source>
</evidence>
<sequence>MTTMTHGILGDISETGARFEAAEPPGKGATALLRWGTHEAVCTVIWHDDGACGVWFQTPLSAELVAETAALDRVVELPIASVGNITQGRKRSMGFLKRVRPEDSAPVETEPAAPPIAKVDVPSIVGEMQFRRPHPDQVMEREPEAEQRFAGEITDLLEAEGPHSAPGDVDAGPSPASFGRTTGLSAPTGGHTPTLATLLARYRRTGSWED</sequence>
<feature type="region of interest" description="Disordered" evidence="1">
    <location>
        <begin position="159"/>
        <end position="196"/>
    </location>
</feature>
<dbReference type="EMBL" id="CP016591">
    <property type="protein sequence ID" value="ANY20574.1"/>
    <property type="molecule type" value="Genomic_DNA"/>
</dbReference>
<evidence type="ECO:0000313" key="3">
    <source>
        <dbReference type="Proteomes" id="UP000092932"/>
    </source>
</evidence>
<name>A0A1B2AEK0_9SPHN</name>
<dbReference type="AlphaFoldDB" id="A0A1B2AEK0"/>
<organism evidence="2 3">
    <name type="scientific">Tsuneonella dongtanensis</name>
    <dbReference type="NCBI Taxonomy" id="692370"/>
    <lineage>
        <taxon>Bacteria</taxon>
        <taxon>Pseudomonadati</taxon>
        <taxon>Pseudomonadota</taxon>
        <taxon>Alphaproteobacteria</taxon>
        <taxon>Sphingomonadales</taxon>
        <taxon>Erythrobacteraceae</taxon>
        <taxon>Tsuneonella</taxon>
    </lineage>
</organism>
<dbReference type="KEGG" id="ado:A6F68_02070"/>
<keyword evidence="3" id="KW-1185">Reference proteome</keyword>
<dbReference type="Proteomes" id="UP000092932">
    <property type="component" value="Chromosome"/>
</dbReference>
<evidence type="ECO:0008006" key="4">
    <source>
        <dbReference type="Google" id="ProtNLM"/>
    </source>
</evidence>
<reference evidence="2 3" key="1">
    <citation type="submission" date="2016-07" db="EMBL/GenBank/DDBJ databases">
        <title>Complete genome sequence of Altererythrobacter dongtanensis KCTC 22672, a type strain with esterase isolated from tidal flat.</title>
        <authorList>
            <person name="Cheng H."/>
            <person name="Wu Y.-H."/>
            <person name="Zhou P."/>
            <person name="Huo Y.-Y."/>
            <person name="Wang C.-S."/>
            <person name="Xu X.-W."/>
        </authorList>
    </citation>
    <scope>NUCLEOTIDE SEQUENCE [LARGE SCALE GENOMIC DNA]</scope>
    <source>
        <strain evidence="2 3">KCTC 22672</strain>
    </source>
</reference>
<accession>A0A1B2AEK0</accession>
<protein>
    <recommendedName>
        <fullName evidence="4">PilZ domain-containing protein</fullName>
    </recommendedName>
</protein>